<feature type="binding site" evidence="5">
    <location>
        <position position="192"/>
    </location>
    <ligand>
        <name>S-adenosyl-L-methionine</name>
        <dbReference type="ChEBI" id="CHEBI:59789"/>
    </ligand>
</feature>
<dbReference type="PANTHER" id="PTHR18895:SF74">
    <property type="entry name" value="MTRF1L RELEASE FACTOR GLUTAMINE METHYLTRANSFERASE"/>
    <property type="match status" value="1"/>
</dbReference>
<feature type="binding site" evidence="5">
    <location>
        <position position="149"/>
    </location>
    <ligand>
        <name>S-adenosyl-L-methionine</name>
        <dbReference type="ChEBI" id="CHEBI:59789"/>
    </ligand>
</feature>
<dbReference type="NCBIfam" id="TIGR00536">
    <property type="entry name" value="hemK_fam"/>
    <property type="match status" value="1"/>
</dbReference>
<dbReference type="STRING" id="652103.Rpdx1_0688"/>
<dbReference type="EMBL" id="CP002418">
    <property type="protein sequence ID" value="ADU42325.1"/>
    <property type="molecule type" value="Genomic_DNA"/>
</dbReference>
<organism evidence="8 9">
    <name type="scientific">Rhodopseudomonas palustris (strain DX-1)</name>
    <dbReference type="NCBI Taxonomy" id="652103"/>
    <lineage>
        <taxon>Bacteria</taxon>
        <taxon>Pseudomonadati</taxon>
        <taxon>Pseudomonadota</taxon>
        <taxon>Alphaproteobacteria</taxon>
        <taxon>Hyphomicrobiales</taxon>
        <taxon>Nitrobacteraceae</taxon>
        <taxon>Rhodopseudomonas</taxon>
    </lineage>
</organism>
<dbReference type="GO" id="GO:0102559">
    <property type="term" value="F:peptide chain release factor N(5)-glutamine methyltransferase activity"/>
    <property type="evidence" value="ECO:0007669"/>
    <property type="project" value="UniProtKB-EC"/>
</dbReference>
<dbReference type="PANTHER" id="PTHR18895">
    <property type="entry name" value="HEMK METHYLTRANSFERASE"/>
    <property type="match status" value="1"/>
</dbReference>
<evidence type="ECO:0000256" key="1">
    <source>
        <dbReference type="ARBA" id="ARBA00022603"/>
    </source>
</evidence>
<dbReference type="EC" id="2.1.1.297" evidence="5"/>
<dbReference type="InterPro" id="IPR019874">
    <property type="entry name" value="RF_methyltr_PrmC"/>
</dbReference>
<comment type="catalytic activity">
    <reaction evidence="4 5">
        <text>L-glutaminyl-[peptide chain release factor] + S-adenosyl-L-methionine = N(5)-methyl-L-glutaminyl-[peptide chain release factor] + S-adenosyl-L-homocysteine + H(+)</text>
        <dbReference type="Rhea" id="RHEA:42896"/>
        <dbReference type="Rhea" id="RHEA-COMP:10271"/>
        <dbReference type="Rhea" id="RHEA-COMP:10272"/>
        <dbReference type="ChEBI" id="CHEBI:15378"/>
        <dbReference type="ChEBI" id="CHEBI:30011"/>
        <dbReference type="ChEBI" id="CHEBI:57856"/>
        <dbReference type="ChEBI" id="CHEBI:59789"/>
        <dbReference type="ChEBI" id="CHEBI:61891"/>
        <dbReference type="EC" id="2.1.1.297"/>
    </reaction>
</comment>
<dbReference type="eggNOG" id="COG2890">
    <property type="taxonomic scope" value="Bacteria"/>
</dbReference>
<dbReference type="InterPro" id="IPR007848">
    <property type="entry name" value="Small_mtfrase_dom"/>
</dbReference>
<evidence type="ECO:0000259" key="7">
    <source>
        <dbReference type="Pfam" id="PF17827"/>
    </source>
</evidence>
<evidence type="ECO:0000256" key="2">
    <source>
        <dbReference type="ARBA" id="ARBA00022679"/>
    </source>
</evidence>
<accession>E6VME2</accession>
<dbReference type="GO" id="GO:0032259">
    <property type="term" value="P:methylation"/>
    <property type="evidence" value="ECO:0007669"/>
    <property type="project" value="UniProtKB-KW"/>
</dbReference>
<reference evidence="8" key="1">
    <citation type="submission" date="2010-12" db="EMBL/GenBank/DDBJ databases">
        <title>Complete sequence of Rhodopseudomonas palustris DX-1.</title>
        <authorList>
            <consortium name="US DOE Joint Genome Institute"/>
            <person name="Lucas S."/>
            <person name="Copeland A."/>
            <person name="Lapidus A."/>
            <person name="Cheng J.-F."/>
            <person name="Goodwin L."/>
            <person name="Pitluck S."/>
            <person name="Misra M."/>
            <person name="Chertkov O."/>
            <person name="Detter J.C."/>
            <person name="Han C."/>
            <person name="Tapia R."/>
            <person name="Land M."/>
            <person name="Hauser L."/>
            <person name="Kyrpides N."/>
            <person name="Ivanova N."/>
            <person name="Ovchinnikova G."/>
            <person name="Logan B."/>
            <person name="Oda Y."/>
            <person name="Harwood C."/>
            <person name="Woyke T."/>
        </authorList>
    </citation>
    <scope>NUCLEOTIDE SEQUENCE [LARGE SCALE GENOMIC DNA]</scope>
    <source>
        <strain evidence="8">DX-1</strain>
    </source>
</reference>
<keyword evidence="2 5" id="KW-0808">Transferase</keyword>
<comment type="similarity">
    <text evidence="5">Belongs to the protein N5-glutamine methyltransferase family. PrmC subfamily.</text>
</comment>
<gene>
    <name evidence="5" type="primary">prmC</name>
    <name evidence="8" type="ordered locus">Rpdx1_0688</name>
</gene>
<feature type="binding site" evidence="5">
    <location>
        <begin position="126"/>
        <end position="130"/>
    </location>
    <ligand>
        <name>S-adenosyl-L-methionine</name>
        <dbReference type="ChEBI" id="CHEBI:59789"/>
    </ligand>
</feature>
<dbReference type="InterPro" id="IPR029063">
    <property type="entry name" value="SAM-dependent_MTases_sf"/>
</dbReference>
<dbReference type="InterPro" id="IPR040758">
    <property type="entry name" value="PrmC_N"/>
</dbReference>
<keyword evidence="3 5" id="KW-0949">S-adenosyl-L-methionine</keyword>
<dbReference type="PROSITE" id="PS00092">
    <property type="entry name" value="N6_MTASE"/>
    <property type="match status" value="1"/>
</dbReference>
<dbReference type="InterPro" id="IPR002052">
    <property type="entry name" value="DNA_methylase_N6_adenine_CS"/>
</dbReference>
<dbReference type="Proteomes" id="UP000001402">
    <property type="component" value="Chromosome"/>
</dbReference>
<evidence type="ECO:0000259" key="6">
    <source>
        <dbReference type="Pfam" id="PF05175"/>
    </source>
</evidence>
<dbReference type="SUPFAM" id="SSF53335">
    <property type="entry name" value="S-adenosyl-L-methionine-dependent methyltransferases"/>
    <property type="match status" value="1"/>
</dbReference>
<dbReference type="BioCyc" id="RPAL652103:RPDX1_RS03425-MONOMER"/>
<feature type="domain" description="Methyltransferase small" evidence="6">
    <location>
        <begin position="118"/>
        <end position="195"/>
    </location>
</feature>
<evidence type="ECO:0000256" key="3">
    <source>
        <dbReference type="ARBA" id="ARBA00022691"/>
    </source>
</evidence>
<dbReference type="KEGG" id="rpx:Rpdx1_0688"/>
<dbReference type="CDD" id="cd02440">
    <property type="entry name" value="AdoMet_MTases"/>
    <property type="match status" value="1"/>
</dbReference>
<protein>
    <recommendedName>
        <fullName evidence="5">Release factor glutamine methyltransferase</fullName>
        <shortName evidence="5">RF MTase</shortName>
        <ecNumber evidence="5">2.1.1.297</ecNumber>
    </recommendedName>
    <alternativeName>
        <fullName evidence="5">N5-glutamine methyltransferase PrmC</fullName>
    </alternativeName>
    <alternativeName>
        <fullName evidence="5">Protein-(glutamine-N5) MTase PrmC</fullName>
    </alternativeName>
    <alternativeName>
        <fullName evidence="5">Protein-glutamine N-methyltransferase PrmC</fullName>
    </alternativeName>
</protein>
<dbReference type="GO" id="GO:0003676">
    <property type="term" value="F:nucleic acid binding"/>
    <property type="evidence" value="ECO:0007669"/>
    <property type="project" value="InterPro"/>
</dbReference>
<dbReference type="Pfam" id="PF17827">
    <property type="entry name" value="PrmC_N"/>
    <property type="match status" value="1"/>
</dbReference>
<dbReference type="OrthoDB" id="9800643at2"/>
<evidence type="ECO:0000256" key="4">
    <source>
        <dbReference type="ARBA" id="ARBA00048391"/>
    </source>
</evidence>
<keyword evidence="1 5" id="KW-0489">Methyltransferase</keyword>
<evidence type="ECO:0000256" key="5">
    <source>
        <dbReference type="HAMAP-Rule" id="MF_02126"/>
    </source>
</evidence>
<dbReference type="Gene3D" id="1.10.8.10">
    <property type="entry name" value="DNA helicase RuvA subunit, C-terminal domain"/>
    <property type="match status" value="1"/>
</dbReference>
<dbReference type="Pfam" id="PF05175">
    <property type="entry name" value="MTS"/>
    <property type="match status" value="1"/>
</dbReference>
<dbReference type="AlphaFoldDB" id="E6VME2"/>
<dbReference type="HAMAP" id="MF_02126">
    <property type="entry name" value="RF_methyltr_PrmC"/>
    <property type="match status" value="1"/>
</dbReference>
<dbReference type="InterPro" id="IPR004556">
    <property type="entry name" value="HemK-like"/>
</dbReference>
<proteinExistence type="inferred from homology"/>
<comment type="caution">
    <text evidence="5">Lacks conserved residue(s) required for the propagation of feature annotation.</text>
</comment>
<comment type="function">
    <text evidence="5">Methylates the class 1 translation termination release factors RF1/PrfA and RF2/PrfB on the glutamine residue of the universally conserved GGQ motif.</text>
</comment>
<dbReference type="Gene3D" id="3.40.50.150">
    <property type="entry name" value="Vaccinia Virus protein VP39"/>
    <property type="match status" value="1"/>
</dbReference>
<dbReference type="InterPro" id="IPR050320">
    <property type="entry name" value="N5-glutamine_MTase"/>
</dbReference>
<dbReference type="HOGENOM" id="CLU_018398_3_1_5"/>
<name>E6VME2_RHOPX</name>
<dbReference type="NCBIfam" id="TIGR03534">
    <property type="entry name" value="RF_mod_PrmC"/>
    <property type="match status" value="1"/>
</dbReference>
<feature type="binding site" evidence="5">
    <location>
        <begin position="192"/>
        <end position="195"/>
    </location>
    <ligand>
        <name>substrate</name>
    </ligand>
</feature>
<evidence type="ECO:0000313" key="9">
    <source>
        <dbReference type="Proteomes" id="UP000001402"/>
    </source>
</evidence>
<evidence type="ECO:0000313" key="8">
    <source>
        <dbReference type="EMBL" id="ADU42325.1"/>
    </source>
</evidence>
<feature type="domain" description="Release factor glutamine methyltransferase N-terminal" evidence="7">
    <location>
        <begin position="10"/>
        <end position="79"/>
    </location>
</feature>
<sequence length="289" mass="30718">MSDAPTIASARRRLARQFQDAALEFAALDARLLVGEVTGLDLTGLLVQAERPLTKDESERLRTFAARRLAGEPVARILGVREFWGLPFELSADTLVPRPDTETVVDAALAVLGERDAPAPRILDIGTGSGAILLALLSELPGAGGVATDISLGALRTARRNAERLGLARRARFVACDYASALSGPFDLIVSNPPYIPVNEIAELDREVREHDPRRALDGGADGLDAYRKIIPESAGLLQPDGALVVEIGQGQETDVSALMQAAGLTVSDPFRADLSGIFRAVTGRLAPR</sequence>